<dbReference type="AlphaFoldDB" id="K0RB45"/>
<feature type="region of interest" description="Disordered" evidence="1">
    <location>
        <begin position="179"/>
        <end position="247"/>
    </location>
</feature>
<evidence type="ECO:0000313" key="3">
    <source>
        <dbReference type="Proteomes" id="UP000266841"/>
    </source>
</evidence>
<feature type="compositionally biased region" description="Basic residues" evidence="1">
    <location>
        <begin position="182"/>
        <end position="204"/>
    </location>
</feature>
<evidence type="ECO:0000313" key="2">
    <source>
        <dbReference type="EMBL" id="EJK43677.1"/>
    </source>
</evidence>
<feature type="compositionally biased region" description="Polar residues" evidence="1">
    <location>
        <begin position="227"/>
        <end position="247"/>
    </location>
</feature>
<gene>
    <name evidence="2" type="ORF">THAOC_37856</name>
</gene>
<organism evidence="2 3">
    <name type="scientific">Thalassiosira oceanica</name>
    <name type="common">Marine diatom</name>
    <dbReference type="NCBI Taxonomy" id="159749"/>
    <lineage>
        <taxon>Eukaryota</taxon>
        <taxon>Sar</taxon>
        <taxon>Stramenopiles</taxon>
        <taxon>Ochrophyta</taxon>
        <taxon>Bacillariophyta</taxon>
        <taxon>Coscinodiscophyceae</taxon>
        <taxon>Thalassiosirophycidae</taxon>
        <taxon>Thalassiosirales</taxon>
        <taxon>Thalassiosiraceae</taxon>
        <taxon>Thalassiosira</taxon>
    </lineage>
</organism>
<dbReference type="Proteomes" id="UP000266841">
    <property type="component" value="Unassembled WGS sequence"/>
</dbReference>
<protein>
    <submittedName>
        <fullName evidence="2">Uncharacterized protein</fullName>
    </submittedName>
</protein>
<feature type="compositionally biased region" description="Basic and acidic residues" evidence="1">
    <location>
        <begin position="271"/>
        <end position="280"/>
    </location>
</feature>
<name>K0RB45_THAOC</name>
<evidence type="ECO:0000256" key="1">
    <source>
        <dbReference type="SAM" id="MobiDB-lite"/>
    </source>
</evidence>
<proteinExistence type="predicted"/>
<keyword evidence="3" id="KW-1185">Reference proteome</keyword>
<dbReference type="EMBL" id="AGNL01050773">
    <property type="protein sequence ID" value="EJK43677.1"/>
    <property type="molecule type" value="Genomic_DNA"/>
</dbReference>
<feature type="compositionally biased region" description="Basic and acidic residues" evidence="1">
    <location>
        <begin position="205"/>
        <end position="224"/>
    </location>
</feature>
<accession>K0RB45</accession>
<reference evidence="2 3" key="1">
    <citation type="journal article" date="2012" name="Genome Biol.">
        <title>Genome and low-iron response of an oceanic diatom adapted to chronic iron limitation.</title>
        <authorList>
            <person name="Lommer M."/>
            <person name="Specht M."/>
            <person name="Roy A.S."/>
            <person name="Kraemer L."/>
            <person name="Andreson R."/>
            <person name="Gutowska M.A."/>
            <person name="Wolf J."/>
            <person name="Bergner S.V."/>
            <person name="Schilhabel M.B."/>
            <person name="Klostermeier U.C."/>
            <person name="Beiko R.G."/>
            <person name="Rosenstiel P."/>
            <person name="Hippler M."/>
            <person name="Laroche J."/>
        </authorList>
    </citation>
    <scope>NUCLEOTIDE SEQUENCE [LARGE SCALE GENOMIC DNA]</scope>
    <source>
        <strain evidence="2 3">CCMP1005</strain>
    </source>
</reference>
<dbReference type="eggNOG" id="ENOG502TAXA">
    <property type="taxonomic scope" value="Eukaryota"/>
</dbReference>
<comment type="caution">
    <text evidence="2">The sequence shown here is derived from an EMBL/GenBank/DDBJ whole genome shotgun (WGS) entry which is preliminary data.</text>
</comment>
<feature type="region of interest" description="Disordered" evidence="1">
    <location>
        <begin position="260"/>
        <end position="299"/>
    </location>
</feature>
<sequence length="374" mass="42023">MNEITTEQALRFVSWLAQLSHGEMPMPKPFTLTDIQIHVHGITDIDVWLANVSCNFRGGWAYDDGGIFHGNPCPPQRAEKGDVLIGWNDGAGREVKRRNFTDTEIRCFDRLRDKYHVLMRSKRADDPDSQHEARSLVHGMVIDDSVARRDMKQIVMDYLTEASKNAERELLEAAVIEEENKKKKSGSKKSKCRAKQKRKKSKTQQRHDDQDTLTVENRDQKECRNGGTPSQTEQQECSTLHPSTAESKSNMLSKEMTQFGIEPSAPTNPRPVEKEDRVCPNKDGPITEECSTRTSEPSTESLAEEIAQLKLSVQQVQLKSYIAETARESAEERAGWLEGVLLDTIEERVLNEVTRCEIIDAIGALASSGPKSAG</sequence>